<organism evidence="1 2">
    <name type="scientific">Acetobacter senegalensis</name>
    <dbReference type="NCBI Taxonomy" id="446692"/>
    <lineage>
        <taxon>Bacteria</taxon>
        <taxon>Pseudomonadati</taxon>
        <taxon>Pseudomonadota</taxon>
        <taxon>Alphaproteobacteria</taxon>
        <taxon>Acetobacterales</taxon>
        <taxon>Acetobacteraceae</taxon>
        <taxon>Acetobacter</taxon>
    </lineage>
</organism>
<proteinExistence type="predicted"/>
<dbReference type="Proteomes" id="UP000056109">
    <property type="component" value="Chromosome I"/>
</dbReference>
<evidence type="ECO:0000313" key="2">
    <source>
        <dbReference type="Proteomes" id="UP000056109"/>
    </source>
</evidence>
<reference evidence="2" key="1">
    <citation type="submission" date="2014-09" db="EMBL/GenBank/DDBJ databases">
        <authorList>
            <person name="Illeghems K.G."/>
        </authorList>
    </citation>
    <scope>NUCLEOTIDE SEQUENCE [LARGE SCALE GENOMIC DNA]</scope>
    <source>
        <strain evidence="2">108B</strain>
    </source>
</reference>
<dbReference type="EMBL" id="LN606600">
    <property type="protein sequence ID" value="CEF41482.1"/>
    <property type="molecule type" value="Genomic_DNA"/>
</dbReference>
<dbReference type="RefSeq" id="WP_058988072.1">
    <property type="nucleotide sequence ID" value="NZ_LN606600.1"/>
</dbReference>
<accession>A0A0U5EUQ1</accession>
<keyword evidence="2" id="KW-1185">Reference proteome</keyword>
<name>A0A0U5EUQ1_9PROT</name>
<protein>
    <submittedName>
        <fullName evidence="1">Uncharacterized protein</fullName>
    </submittedName>
</protein>
<dbReference type="PATRIC" id="fig|446692.3.peg.2259"/>
<evidence type="ECO:0000313" key="1">
    <source>
        <dbReference type="EMBL" id="CEF41482.1"/>
    </source>
</evidence>
<sequence length="579" mass="66210">MIISSEPLIASRGCGETCDHVFRGSGNESIDEIQGSEFDVMQTFDEARDNHDKYAVCHFKINPKRNITHEQMLQSVSMLAVEFGFDPDTCTIVRHRKAKAGEPDADEHYHLYASWRNSAGKCLDSSYMKVRQEKISRTCEVLFGHDIVKGRYQVAVIRQLRDEGKADIADYIDAHTPDLYEPVQSAFTAIQHQSALRQGVNLGKLRQSIRGLRITSESFSEMVEGLSALGVSIQKGEKANTYIIVNNENNQFLGSANRLFEMKKGEFANLFEALQQGKDTTFALSEGESPVNASEMTGEKILSPMPQVIPERTLLSSVPQLTIKGIPSGSGVSDIKADHFAMTDSMSREQKASIVFQNEEANRKASVEKETLANQQKFADDLLQMMSDFDKKWKHVPKEPFSDPASRNRVKVREKHESILKPLRTRYHVERQKWFNGSSTRKALQEFNNALKKLRYERDDFKALDILNNESDFLYCLNWIADFYVAGRERKLREWQTDNSVKSYLKAKKDFDELYNYIQKTRDAELLRDTLTNPVYAFQQMRKTKDIEAPMTAMNQSRDKAISIEKKKNVNNDIIPVYK</sequence>
<dbReference type="KEGG" id="asz:ASN_2180"/>
<gene>
    <name evidence="1" type="ORF">ASN_2180</name>
</gene>
<dbReference type="AlphaFoldDB" id="A0A0U5EUQ1"/>
<dbReference type="GeneID" id="34783222"/>